<evidence type="ECO:0000313" key="1">
    <source>
        <dbReference type="EMBL" id="TQD99107.1"/>
    </source>
</evidence>
<gene>
    <name evidence="1" type="ORF">C1H46_015226</name>
</gene>
<sequence>MEKDREDPRIRVSERELLMGMAERPLVRFMHTTTELGRRVDHFYSSLSEESVVIPSTSPPTPLPFATWPLCYSSSSSSEITTELQTLNLNSSLPGCEEEEQLMTKLRNSEVIEQDERVILLRKLTRTNEKLRISLCTP</sequence>
<comment type="caution">
    <text evidence="1">The sequence shown here is derived from an EMBL/GenBank/DDBJ whole genome shotgun (WGS) entry which is preliminary data.</text>
</comment>
<protein>
    <submittedName>
        <fullName evidence="1">Uncharacterized protein</fullName>
    </submittedName>
</protein>
<organism evidence="1 2">
    <name type="scientific">Malus baccata</name>
    <name type="common">Siberian crab apple</name>
    <name type="synonym">Pyrus baccata</name>
    <dbReference type="NCBI Taxonomy" id="106549"/>
    <lineage>
        <taxon>Eukaryota</taxon>
        <taxon>Viridiplantae</taxon>
        <taxon>Streptophyta</taxon>
        <taxon>Embryophyta</taxon>
        <taxon>Tracheophyta</taxon>
        <taxon>Spermatophyta</taxon>
        <taxon>Magnoliopsida</taxon>
        <taxon>eudicotyledons</taxon>
        <taxon>Gunneridae</taxon>
        <taxon>Pentapetalae</taxon>
        <taxon>rosids</taxon>
        <taxon>fabids</taxon>
        <taxon>Rosales</taxon>
        <taxon>Rosaceae</taxon>
        <taxon>Amygdaloideae</taxon>
        <taxon>Maleae</taxon>
        <taxon>Malus</taxon>
    </lineage>
</organism>
<evidence type="ECO:0000313" key="2">
    <source>
        <dbReference type="Proteomes" id="UP000315295"/>
    </source>
</evidence>
<reference evidence="1 2" key="1">
    <citation type="journal article" date="2019" name="G3 (Bethesda)">
        <title>Sequencing of a Wild Apple (Malus baccata) Genome Unravels the Differences Between Cultivated and Wild Apple Species Regarding Disease Resistance and Cold Tolerance.</title>
        <authorList>
            <person name="Chen X."/>
        </authorList>
    </citation>
    <scope>NUCLEOTIDE SEQUENCE [LARGE SCALE GENOMIC DNA]</scope>
    <source>
        <strain evidence="2">cv. Shandingzi</strain>
        <tissue evidence="1">Leaves</tissue>
    </source>
</reference>
<accession>A0A540MJZ7</accession>
<proteinExistence type="predicted"/>
<dbReference type="EMBL" id="VIEB01000241">
    <property type="protein sequence ID" value="TQD99107.1"/>
    <property type="molecule type" value="Genomic_DNA"/>
</dbReference>
<dbReference type="AlphaFoldDB" id="A0A540MJZ7"/>
<keyword evidence="2" id="KW-1185">Reference proteome</keyword>
<dbReference type="Proteomes" id="UP000315295">
    <property type="component" value="Unassembled WGS sequence"/>
</dbReference>
<name>A0A540MJZ7_MALBA</name>